<evidence type="ECO:0000313" key="11">
    <source>
        <dbReference type="Proteomes" id="UP000005096"/>
    </source>
</evidence>
<keyword evidence="11" id="KW-1185">Reference proteome</keyword>
<dbReference type="eggNOG" id="COG0636">
    <property type="taxonomic scope" value="Bacteria"/>
</dbReference>
<dbReference type="InterPro" id="IPR035921">
    <property type="entry name" value="F/V-ATP_Csub_sf"/>
</dbReference>
<dbReference type="HOGENOM" id="CLU_148047_3_0_0"/>
<feature type="transmembrane region" description="Helical" evidence="8">
    <location>
        <begin position="73"/>
        <end position="96"/>
    </location>
</feature>
<comment type="similarity">
    <text evidence="2">Belongs to the ATPase C chain family.</text>
</comment>
<reference evidence="10 11" key="1">
    <citation type="journal article" date="2010" name="Stand. Genomic Sci.">
        <title>Non-contiguous finished genome sequence of Aminomonas paucivorans type strain (GLU-3).</title>
        <authorList>
            <person name="Pitluck S."/>
            <person name="Yasawong M."/>
            <person name="Held B."/>
            <person name="Lapidus A."/>
            <person name="Nolan M."/>
            <person name="Copeland A."/>
            <person name="Lucas S."/>
            <person name="Del Rio T.G."/>
            <person name="Tice H."/>
            <person name="Cheng J.F."/>
            <person name="Chertkov O."/>
            <person name="Goodwin L."/>
            <person name="Tapia R."/>
            <person name="Han C."/>
            <person name="Liolios K."/>
            <person name="Ivanova N."/>
            <person name="Mavromatis K."/>
            <person name="Ovchinnikova G."/>
            <person name="Pati A."/>
            <person name="Chen A."/>
            <person name="Palaniappan K."/>
            <person name="Land M."/>
            <person name="Hauser L."/>
            <person name="Chang Y.J."/>
            <person name="Jeffries C.D."/>
            <person name="Pukall R."/>
            <person name="Spring S."/>
            <person name="Rohde M."/>
            <person name="Sikorski J."/>
            <person name="Goker M."/>
            <person name="Woyke T."/>
            <person name="Bristow J."/>
            <person name="Eisen J.A."/>
            <person name="Markowitz V."/>
            <person name="Hugenholtz P."/>
            <person name="Kyrpides N.C."/>
            <person name="Klenk H.P."/>
        </authorList>
    </citation>
    <scope>NUCLEOTIDE SEQUENCE [LARGE SCALE GENOMIC DNA]</scope>
    <source>
        <strain evidence="10 11">DSM 12260</strain>
    </source>
</reference>
<dbReference type="SUPFAM" id="SSF81333">
    <property type="entry name" value="F1F0 ATP synthase subunit C"/>
    <property type="match status" value="1"/>
</dbReference>
<protein>
    <recommendedName>
        <fullName evidence="6">ATP synthase F(0) sector subunit c</fullName>
    </recommendedName>
    <alternativeName>
        <fullName evidence="7">F-type ATPase subunit c</fullName>
    </alternativeName>
</protein>
<dbReference type="Pfam" id="PF00137">
    <property type="entry name" value="ATP-synt_C"/>
    <property type="match status" value="1"/>
</dbReference>
<evidence type="ECO:0000256" key="5">
    <source>
        <dbReference type="ARBA" id="ARBA00023136"/>
    </source>
</evidence>
<dbReference type="OrthoDB" id="5771683at2"/>
<dbReference type="GO" id="GO:0015986">
    <property type="term" value="P:proton motive force-driven ATP synthesis"/>
    <property type="evidence" value="ECO:0007669"/>
    <property type="project" value="InterPro"/>
</dbReference>
<name>E3CW13_9BACT</name>
<keyword evidence="4 8" id="KW-1133">Transmembrane helix</keyword>
<dbReference type="Proteomes" id="UP000005096">
    <property type="component" value="Chromosome"/>
</dbReference>
<organism evidence="10 11">
    <name type="scientific">Aminomonas paucivorans DSM 12260</name>
    <dbReference type="NCBI Taxonomy" id="584708"/>
    <lineage>
        <taxon>Bacteria</taxon>
        <taxon>Thermotogati</taxon>
        <taxon>Synergistota</taxon>
        <taxon>Synergistia</taxon>
        <taxon>Synergistales</taxon>
        <taxon>Synergistaceae</taxon>
        <taxon>Aminomonas</taxon>
    </lineage>
</organism>
<evidence type="ECO:0000313" key="10">
    <source>
        <dbReference type="EMBL" id="EFQ24268.1"/>
    </source>
</evidence>
<evidence type="ECO:0000256" key="2">
    <source>
        <dbReference type="ARBA" id="ARBA00006704"/>
    </source>
</evidence>
<dbReference type="STRING" id="584708.Apau_1853"/>
<evidence type="ECO:0000256" key="1">
    <source>
        <dbReference type="ARBA" id="ARBA00004141"/>
    </source>
</evidence>
<evidence type="ECO:0000256" key="6">
    <source>
        <dbReference type="ARBA" id="ARBA00032200"/>
    </source>
</evidence>
<evidence type="ECO:0000259" key="9">
    <source>
        <dbReference type="Pfam" id="PF00137"/>
    </source>
</evidence>
<dbReference type="Gene3D" id="1.20.120.610">
    <property type="entry name" value="lithium bound rotor ring of v- atpase"/>
    <property type="match status" value="1"/>
</dbReference>
<evidence type="ECO:0000256" key="3">
    <source>
        <dbReference type="ARBA" id="ARBA00022692"/>
    </source>
</evidence>
<dbReference type="PRINTS" id="PR00124">
    <property type="entry name" value="ATPASEC"/>
</dbReference>
<dbReference type="InterPro" id="IPR002379">
    <property type="entry name" value="ATPase_proteolipid_c-like_dom"/>
</dbReference>
<accession>E3CW13</accession>
<dbReference type="PaxDb" id="584708-Apau_1853"/>
<dbReference type="GO" id="GO:0033177">
    <property type="term" value="C:proton-transporting two-sector ATPase complex, proton-transporting domain"/>
    <property type="evidence" value="ECO:0007669"/>
    <property type="project" value="InterPro"/>
</dbReference>
<evidence type="ECO:0000256" key="7">
    <source>
        <dbReference type="ARBA" id="ARBA00032887"/>
    </source>
</evidence>
<keyword evidence="5 8" id="KW-0472">Membrane</keyword>
<sequence>MWGLALCGVSVAGLVGAGLVLRNRRLPRAKGILLSSLSGSALLLVAGALVALGSHPALAAEGVSAVATASTGAGLGFLAASLATGLACLGAGFAVSSVGSAALGLVGEKPEMLGSTLIYLGLAEGIAIYGVIVSLLILGKF</sequence>
<gene>
    <name evidence="10" type="ORF">Apau_1853</name>
</gene>
<feature type="domain" description="V-ATPase proteolipid subunit C-like" evidence="9">
    <location>
        <begin position="78"/>
        <end position="137"/>
    </location>
</feature>
<evidence type="ECO:0000256" key="8">
    <source>
        <dbReference type="SAM" id="Phobius"/>
    </source>
</evidence>
<dbReference type="CDD" id="cd18120">
    <property type="entry name" value="ATP-synt_Vo_Ao_c"/>
    <property type="match status" value="1"/>
</dbReference>
<dbReference type="EMBL" id="CM001022">
    <property type="protein sequence ID" value="EFQ24268.1"/>
    <property type="molecule type" value="Genomic_DNA"/>
</dbReference>
<dbReference type="InterPro" id="IPR000454">
    <property type="entry name" value="ATP_synth_F0_csu"/>
</dbReference>
<keyword evidence="3 8" id="KW-0812">Transmembrane</keyword>
<dbReference type="AlphaFoldDB" id="E3CW13"/>
<comment type="subcellular location">
    <subcellularLocation>
        <location evidence="1">Membrane</location>
        <topology evidence="1">Multi-pass membrane protein</topology>
    </subcellularLocation>
</comment>
<dbReference type="GO" id="GO:0015078">
    <property type="term" value="F:proton transmembrane transporter activity"/>
    <property type="evidence" value="ECO:0007669"/>
    <property type="project" value="InterPro"/>
</dbReference>
<feature type="transmembrane region" description="Helical" evidence="8">
    <location>
        <begin position="116"/>
        <end position="138"/>
    </location>
</feature>
<proteinExistence type="inferred from homology"/>
<evidence type="ECO:0000256" key="4">
    <source>
        <dbReference type="ARBA" id="ARBA00022989"/>
    </source>
</evidence>
<dbReference type="RefSeq" id="WP_006301500.1">
    <property type="nucleotide sequence ID" value="NZ_CM001022.1"/>
</dbReference>
<dbReference type="GO" id="GO:0045259">
    <property type="term" value="C:proton-transporting ATP synthase complex"/>
    <property type="evidence" value="ECO:0007669"/>
    <property type="project" value="InterPro"/>
</dbReference>
<feature type="transmembrane region" description="Helical" evidence="8">
    <location>
        <begin position="32"/>
        <end position="52"/>
    </location>
</feature>